<dbReference type="PANTHER" id="PTHR48467:SF1">
    <property type="entry name" value="GLUTAMATE SYNTHASE 1 [NADH], CHLOROPLASTIC-LIKE"/>
    <property type="match status" value="1"/>
</dbReference>
<dbReference type="InterPro" id="IPR021163">
    <property type="entry name" value="Ferredox_Rdtase_adrenod"/>
</dbReference>
<feature type="binding site" evidence="7">
    <location>
        <begin position="377"/>
        <end position="379"/>
    </location>
    <ligand>
        <name>FAD</name>
        <dbReference type="ChEBI" id="CHEBI:57692"/>
    </ligand>
</feature>
<evidence type="ECO:0000256" key="2">
    <source>
        <dbReference type="ARBA" id="ARBA00008312"/>
    </source>
</evidence>
<dbReference type="EMBL" id="CP029803">
    <property type="protein sequence ID" value="AWT60288.1"/>
    <property type="molecule type" value="Genomic_DNA"/>
</dbReference>
<evidence type="ECO:0000313" key="10">
    <source>
        <dbReference type="EMBL" id="AWT60288.1"/>
    </source>
</evidence>
<evidence type="ECO:0000256" key="8">
    <source>
        <dbReference type="PIRSR" id="PIRSR000362-2"/>
    </source>
</evidence>
<feature type="binding site" evidence="8">
    <location>
        <position position="377"/>
    </location>
    <ligand>
        <name>NADP(+)</name>
        <dbReference type="ChEBI" id="CHEBI:58349"/>
    </ligand>
</feature>
<dbReference type="GO" id="GO:0004324">
    <property type="term" value="F:ferredoxin-NADP+ reductase activity"/>
    <property type="evidence" value="ECO:0007669"/>
    <property type="project" value="UniProtKB-EC"/>
</dbReference>
<dbReference type="KEGG" id="mtar:DF168_01494"/>
<reference evidence="10 11" key="1">
    <citation type="submission" date="2018-06" db="EMBL/GenBank/DDBJ databases">
        <title>Draft Genome Sequence of a Novel Marine Bacterium Related to the Verrucomicrobia.</title>
        <authorList>
            <person name="Vosseberg J."/>
            <person name="Martijn J."/>
            <person name="Ettema T.J.G."/>
        </authorList>
    </citation>
    <scope>NUCLEOTIDE SEQUENCE [LARGE SCALE GENOMIC DNA]</scope>
    <source>
        <strain evidence="10">TARA_B100001123</strain>
    </source>
</reference>
<dbReference type="PIRSF" id="PIRSF000362">
    <property type="entry name" value="FNR"/>
    <property type="match status" value="1"/>
</dbReference>
<accession>A0A2Z4AGP1</accession>
<dbReference type="Pfam" id="PF07992">
    <property type="entry name" value="Pyr_redox_2"/>
    <property type="match status" value="1"/>
</dbReference>
<evidence type="ECO:0000256" key="7">
    <source>
        <dbReference type="PIRSR" id="PIRSR000362-1"/>
    </source>
</evidence>
<sequence length="463" mass="51685">MKRFSFGAVERPVRVAIVGAGPSGFYAAESLLKRAGISIRVDMLDRLPTPFGLVRGGVAPDHQKIKAVTTIYTRVAEMPGFRFFGNVMLGRDISIEDLKGNYDQIIYAVGNESDRKMRIPGEELIGSCPATEFVGWYNGHPEHKEHVFDLSVERVAVVGVGNVAMDVTRILSRRPDELEDSDISHYALEALRESRVREILILGRRGFAQASFTTKEIKEIAELSGVDLIIDPSEVVLDQLSEGDLSDANCRRNVEFLTDQSKLGEGVEPKKVKLRFLVSPVEILGRNGRVEAVRIEKNELYRDESGTSKPRGKNEFETLEVGMVLRSVGYRGVPIPGVPFDQNLGRIPNESGRVTDEGDNRIEGQYVVGWAKRGPTGLIGTNRRDSIITVDSMLKDLKGKTAKGLPKGEEEAFPGMLRERGVRFVAFEDWKRLNGFEIERGREKGKIREKFTTITEMYKALDQ</sequence>
<feature type="binding site" evidence="7">
    <location>
        <position position="23"/>
    </location>
    <ligand>
        <name>FAD</name>
        <dbReference type="ChEBI" id="CHEBI:57692"/>
    </ligand>
</feature>
<dbReference type="InterPro" id="IPR036188">
    <property type="entry name" value="FAD/NAD-bd_sf"/>
</dbReference>
<keyword evidence="5 8" id="KW-0521">NADP</keyword>
<proteinExistence type="inferred from homology"/>
<evidence type="ECO:0000256" key="1">
    <source>
        <dbReference type="ARBA" id="ARBA00001974"/>
    </source>
</evidence>
<feature type="domain" description="FAD/NAD(P)-binding" evidence="9">
    <location>
        <begin position="14"/>
        <end position="174"/>
    </location>
</feature>
<feature type="binding site" evidence="7">
    <location>
        <position position="89"/>
    </location>
    <ligand>
        <name>FAD</name>
        <dbReference type="ChEBI" id="CHEBI:57692"/>
    </ligand>
</feature>
<keyword evidence="3" id="KW-0285">Flavoprotein</keyword>
<evidence type="ECO:0000313" key="11">
    <source>
        <dbReference type="Proteomes" id="UP000247465"/>
    </source>
</evidence>
<comment type="cofactor">
    <cofactor evidence="1 7">
        <name>FAD</name>
        <dbReference type="ChEBI" id="CHEBI:57692"/>
    </cofactor>
</comment>
<evidence type="ECO:0000256" key="6">
    <source>
        <dbReference type="ARBA" id="ARBA00023002"/>
    </source>
</evidence>
<keyword evidence="4 7" id="KW-0274">FAD</keyword>
<name>A0A2Z4AGP1_9BACT</name>
<dbReference type="Gene3D" id="3.50.50.60">
    <property type="entry name" value="FAD/NAD(P)-binding domain"/>
    <property type="match status" value="1"/>
</dbReference>
<evidence type="ECO:0000259" key="9">
    <source>
        <dbReference type="Pfam" id="PF07992"/>
    </source>
</evidence>
<dbReference type="EC" id="1.18.1.2" evidence="10"/>
<dbReference type="Proteomes" id="UP000247465">
    <property type="component" value="Chromosome"/>
</dbReference>
<keyword evidence="6 10" id="KW-0560">Oxidoreductase</keyword>
<dbReference type="InterPro" id="IPR055275">
    <property type="entry name" value="Ferredox_Rdtase"/>
</dbReference>
<feature type="binding site" evidence="8">
    <location>
        <begin position="204"/>
        <end position="205"/>
    </location>
    <ligand>
        <name>NADP(+)</name>
        <dbReference type="ChEBI" id="CHEBI:58349"/>
    </ligand>
</feature>
<organism evidence="10 11">
    <name type="scientific">Candidatus Moanibacter tarae</name>
    <dbReference type="NCBI Taxonomy" id="2200854"/>
    <lineage>
        <taxon>Bacteria</taxon>
        <taxon>Pseudomonadati</taxon>
        <taxon>Verrucomicrobiota</taxon>
        <taxon>Opitutia</taxon>
        <taxon>Puniceicoccales</taxon>
        <taxon>Puniceicoccales incertae sedis</taxon>
        <taxon>Candidatus Moanibacter</taxon>
    </lineage>
</organism>
<dbReference type="PANTHER" id="PTHR48467">
    <property type="entry name" value="GLUTAMATE SYNTHASE 1 [NADH], CHLOROPLASTIC-LIKE"/>
    <property type="match status" value="1"/>
</dbReference>
<comment type="similarity">
    <text evidence="2">Belongs to the ferredoxin--NADP reductase type 1 family.</text>
</comment>
<dbReference type="AlphaFoldDB" id="A0A2Z4AGP1"/>
<feature type="binding site" evidence="8">
    <location>
        <position position="216"/>
    </location>
    <ligand>
        <name>NADP(+)</name>
        <dbReference type="ChEBI" id="CHEBI:58349"/>
    </ligand>
</feature>
<evidence type="ECO:0000256" key="3">
    <source>
        <dbReference type="ARBA" id="ARBA00022630"/>
    </source>
</evidence>
<gene>
    <name evidence="10" type="primary">fprA</name>
    <name evidence="10" type="ORF">DF168_01494</name>
</gene>
<dbReference type="InterPro" id="IPR023753">
    <property type="entry name" value="FAD/NAD-binding_dom"/>
</dbReference>
<feature type="binding site" evidence="7">
    <location>
        <position position="53"/>
    </location>
    <ligand>
        <name>FAD</name>
        <dbReference type="ChEBI" id="CHEBI:57692"/>
    </ligand>
</feature>
<dbReference type="PRINTS" id="PR00419">
    <property type="entry name" value="ADXRDTASE"/>
</dbReference>
<protein>
    <submittedName>
        <fullName evidence="10">NADPH-ferredoxin reductase FprA</fullName>
        <ecNumber evidence="10">1.18.1.2</ecNumber>
    </submittedName>
</protein>
<evidence type="ECO:0000256" key="5">
    <source>
        <dbReference type="ARBA" id="ARBA00022857"/>
    </source>
</evidence>
<dbReference type="Gene3D" id="3.40.50.720">
    <property type="entry name" value="NAD(P)-binding Rossmann-like Domain"/>
    <property type="match status" value="1"/>
</dbReference>
<feature type="binding site" evidence="7">
    <location>
        <position position="370"/>
    </location>
    <ligand>
        <name>FAD</name>
        <dbReference type="ChEBI" id="CHEBI:57692"/>
    </ligand>
</feature>
<dbReference type="SUPFAM" id="SSF51971">
    <property type="entry name" value="Nucleotide-binding domain"/>
    <property type="match status" value="1"/>
</dbReference>
<evidence type="ECO:0000256" key="4">
    <source>
        <dbReference type="ARBA" id="ARBA00022827"/>
    </source>
</evidence>